<gene>
    <name evidence="3" type="ORF">PCOAH_00049770</name>
</gene>
<keyword evidence="2" id="KW-1133">Transmembrane helix</keyword>
<dbReference type="InterPro" id="IPR008780">
    <property type="entry name" value="Plasmodium_Vir"/>
</dbReference>
<keyword evidence="2" id="KW-0812">Transmembrane</keyword>
<proteinExistence type="predicted"/>
<feature type="compositionally biased region" description="Polar residues" evidence="1">
    <location>
        <begin position="286"/>
        <end position="295"/>
    </location>
</feature>
<dbReference type="KEGG" id="pcot:PCOAH_00049770"/>
<dbReference type="Proteomes" id="UP000092716">
    <property type="component" value="Chromosome 13"/>
</dbReference>
<organism evidence="3 4">
    <name type="scientific">Plasmodium coatneyi</name>
    <dbReference type="NCBI Taxonomy" id="208452"/>
    <lineage>
        <taxon>Eukaryota</taxon>
        <taxon>Sar</taxon>
        <taxon>Alveolata</taxon>
        <taxon>Apicomplexa</taxon>
        <taxon>Aconoidasida</taxon>
        <taxon>Haemosporida</taxon>
        <taxon>Plasmodiidae</taxon>
        <taxon>Plasmodium</taxon>
    </lineage>
</organism>
<accession>A0A1B1E6I5</accession>
<dbReference type="VEuPathDB" id="PlasmoDB:PCOAH_00049770"/>
<evidence type="ECO:0000313" key="4">
    <source>
        <dbReference type="Proteomes" id="UP000092716"/>
    </source>
</evidence>
<reference evidence="4" key="1">
    <citation type="submission" date="2016-06" db="EMBL/GenBank/DDBJ databases">
        <title>First high quality genome sequence of Plasmodium coatneyi using continuous long reads from single molecule, real-time sequencing.</title>
        <authorList>
            <person name="Chien J.-T."/>
            <person name="Pakala S.B."/>
            <person name="Geraldo J.A."/>
            <person name="Lapp S.A."/>
            <person name="Barnwell J.W."/>
            <person name="Kissinger J.C."/>
            <person name="Galinski M.R."/>
            <person name="Humphrey J.C."/>
        </authorList>
    </citation>
    <scope>NUCLEOTIDE SEQUENCE [LARGE SCALE GENOMIC DNA]</scope>
    <source>
        <strain evidence="4">Hackeri</strain>
    </source>
</reference>
<dbReference type="AlphaFoldDB" id="A0A1B1E6I5"/>
<dbReference type="EMBL" id="CP016251">
    <property type="protein sequence ID" value="ANQ10636.1"/>
    <property type="molecule type" value="Genomic_DNA"/>
</dbReference>
<feature type="transmembrane region" description="Helical" evidence="2">
    <location>
        <begin position="226"/>
        <end position="246"/>
    </location>
</feature>
<keyword evidence="4" id="KW-1185">Reference proteome</keyword>
<feature type="compositionally biased region" description="Acidic residues" evidence="1">
    <location>
        <begin position="276"/>
        <end position="285"/>
    </location>
</feature>
<dbReference type="Pfam" id="PF05795">
    <property type="entry name" value="Plasmodium_Vir"/>
    <property type="match status" value="1"/>
</dbReference>
<sequence>MSEQDRAHKERCKFFYYWLGDIVRKEREGITNFKSIMDTIYSTLRQWGSDASCANMYTDTAKLHFNDMRKVFDYYYNFNTMCADLLVADFSGVDQYSSSLGAVPDAYGKMNSQCARHSEGGSYCEEFYSKYDKYRNKTLSKQMCDAIKGEETAPGVGLAPAVGVAPGVGIGHGKEPSAGDDFDLGDAVATSEAQTTPPAATETIRQDGYAGAASAAGPTEGSPLSIIMPPTAAVLIGVPLLAFFFYKYSPFFSRRSNYSSNRRTERRSNKRNFNPESDDSNEYLTEDSSFHSADNSTEYSSEDESTEGSVSYATPSRRTNNRRPANRKNISYQNM</sequence>
<evidence type="ECO:0000256" key="1">
    <source>
        <dbReference type="SAM" id="MobiDB-lite"/>
    </source>
</evidence>
<name>A0A1B1E6I5_9APIC</name>
<dbReference type="GeneID" id="30911711"/>
<protein>
    <submittedName>
        <fullName evidence="3">KIR protein</fullName>
    </submittedName>
</protein>
<evidence type="ECO:0000313" key="3">
    <source>
        <dbReference type="EMBL" id="ANQ10636.1"/>
    </source>
</evidence>
<dbReference type="RefSeq" id="XP_019917331.1">
    <property type="nucleotide sequence ID" value="XM_020061759.1"/>
</dbReference>
<feature type="region of interest" description="Disordered" evidence="1">
    <location>
        <begin position="256"/>
        <end position="335"/>
    </location>
</feature>
<evidence type="ECO:0000256" key="2">
    <source>
        <dbReference type="SAM" id="Phobius"/>
    </source>
</evidence>
<keyword evidence="2" id="KW-0472">Membrane</keyword>